<name>A0A5N5V399_MYCPH</name>
<evidence type="ECO:0000256" key="1">
    <source>
        <dbReference type="SAM" id="Phobius"/>
    </source>
</evidence>
<proteinExistence type="predicted"/>
<evidence type="ECO:0000313" key="3">
    <source>
        <dbReference type="Proteomes" id="UP000325690"/>
    </source>
</evidence>
<dbReference type="EMBL" id="ANBP01000013">
    <property type="protein sequence ID" value="KAB7756168.1"/>
    <property type="molecule type" value="Genomic_DNA"/>
</dbReference>
<dbReference type="Proteomes" id="UP000325690">
    <property type="component" value="Unassembled WGS sequence"/>
</dbReference>
<protein>
    <submittedName>
        <fullName evidence="2">Uncharacterized protein</fullName>
    </submittedName>
</protein>
<gene>
    <name evidence="2" type="ORF">MPHL21000_11735</name>
</gene>
<dbReference type="GeneID" id="74304116"/>
<organism evidence="2 3">
    <name type="scientific">Mycolicibacterium phlei DSM 43239 = CCUG 21000</name>
    <dbReference type="NCBI Taxonomy" id="1226750"/>
    <lineage>
        <taxon>Bacteria</taxon>
        <taxon>Bacillati</taxon>
        <taxon>Actinomycetota</taxon>
        <taxon>Actinomycetes</taxon>
        <taxon>Mycobacteriales</taxon>
        <taxon>Mycobacteriaceae</taxon>
        <taxon>Mycolicibacterium</taxon>
    </lineage>
</organism>
<dbReference type="AlphaFoldDB" id="A0A5N5V399"/>
<reference evidence="2 3" key="1">
    <citation type="submission" date="2012-10" db="EMBL/GenBank/DDBJ databases">
        <title>The draft sequence of the Mycobacterium pheli genome.</title>
        <authorList>
            <person name="Pettersson B.M.F."/>
            <person name="Das S."/>
            <person name="Dasgupta S."/>
            <person name="Bhattacharya A."/>
            <person name="Kirsebom L.A."/>
        </authorList>
    </citation>
    <scope>NUCLEOTIDE SEQUENCE [LARGE SCALE GENOMIC DNA]</scope>
    <source>
        <strain evidence="2 3">CCUG 21000</strain>
    </source>
</reference>
<keyword evidence="1" id="KW-0812">Transmembrane</keyword>
<accession>A0A5N5V399</accession>
<evidence type="ECO:0000313" key="2">
    <source>
        <dbReference type="EMBL" id="KAB7756168.1"/>
    </source>
</evidence>
<keyword evidence="3" id="KW-1185">Reference proteome</keyword>
<sequence>MSEPVLAPADPPTTEALATTGLLLIVTAVIAVALCLASWSVSDTLLAATSGIIAALSFAISMVLFVTQSRQD</sequence>
<feature type="transmembrane region" description="Helical" evidence="1">
    <location>
        <begin position="21"/>
        <end position="39"/>
    </location>
</feature>
<keyword evidence="1" id="KW-1133">Transmembrane helix</keyword>
<keyword evidence="1" id="KW-0472">Membrane</keyword>
<feature type="transmembrane region" description="Helical" evidence="1">
    <location>
        <begin position="45"/>
        <end position="66"/>
    </location>
</feature>
<dbReference type="RefSeq" id="WP_061482503.1">
    <property type="nucleotide sequence ID" value="NZ_ANBO01000041.1"/>
</dbReference>
<comment type="caution">
    <text evidence="2">The sequence shown here is derived from an EMBL/GenBank/DDBJ whole genome shotgun (WGS) entry which is preliminary data.</text>
</comment>